<dbReference type="Proteomes" id="UP001589607">
    <property type="component" value="Unassembled WGS sequence"/>
</dbReference>
<name>A0ABV5GNG1_9FLAO</name>
<sequence length="48" mass="5221">MSIKRVSKKEALTSCGTKLKKGYKYVKGGGVVKVTAKKKAKSKKSKFS</sequence>
<dbReference type="EMBL" id="JBHMEY010000028">
    <property type="protein sequence ID" value="MFB9096923.1"/>
    <property type="molecule type" value="Genomic_DNA"/>
</dbReference>
<accession>A0ABV5GNG1</accession>
<proteinExistence type="predicted"/>
<evidence type="ECO:0000313" key="2">
    <source>
        <dbReference type="Proteomes" id="UP001589607"/>
    </source>
</evidence>
<protein>
    <submittedName>
        <fullName evidence="1">Uncharacterized protein</fullName>
    </submittedName>
</protein>
<reference evidence="1 2" key="1">
    <citation type="submission" date="2024-09" db="EMBL/GenBank/DDBJ databases">
        <authorList>
            <person name="Sun Q."/>
            <person name="Mori K."/>
        </authorList>
    </citation>
    <scope>NUCLEOTIDE SEQUENCE [LARGE SCALE GENOMIC DNA]</scope>
    <source>
        <strain evidence="1 2">CECT 7955</strain>
    </source>
</reference>
<evidence type="ECO:0000313" key="1">
    <source>
        <dbReference type="EMBL" id="MFB9096923.1"/>
    </source>
</evidence>
<gene>
    <name evidence="1" type="ORF">ACFFVF_10380</name>
</gene>
<comment type="caution">
    <text evidence="1">The sequence shown here is derived from an EMBL/GenBank/DDBJ whole genome shotgun (WGS) entry which is preliminary data.</text>
</comment>
<dbReference type="RefSeq" id="WP_236452842.1">
    <property type="nucleotide sequence ID" value="NZ_CBCSGE010000031.1"/>
</dbReference>
<keyword evidence="2" id="KW-1185">Reference proteome</keyword>
<organism evidence="1 2">
    <name type="scientific">Flavobacterium jumunjinense</name>
    <dbReference type="NCBI Taxonomy" id="998845"/>
    <lineage>
        <taxon>Bacteria</taxon>
        <taxon>Pseudomonadati</taxon>
        <taxon>Bacteroidota</taxon>
        <taxon>Flavobacteriia</taxon>
        <taxon>Flavobacteriales</taxon>
        <taxon>Flavobacteriaceae</taxon>
        <taxon>Flavobacterium</taxon>
    </lineage>
</organism>